<dbReference type="PANTHER" id="PTHR43611:SF3">
    <property type="entry name" value="FLAVIN MONONUCLEOTIDE HYDROLASE 1, CHLOROPLATIC"/>
    <property type="match status" value="1"/>
</dbReference>
<comment type="caution">
    <text evidence="1">The sequence shown here is derived from an EMBL/GenBank/DDBJ whole genome shotgun (WGS) entry which is preliminary data.</text>
</comment>
<dbReference type="PANTHER" id="PTHR43611">
    <property type="entry name" value="ALPHA-D-GLUCOSE 1-PHOSPHATE PHOSPHATASE"/>
    <property type="match status" value="1"/>
</dbReference>
<dbReference type="SUPFAM" id="SSF56784">
    <property type="entry name" value="HAD-like"/>
    <property type="match status" value="1"/>
</dbReference>
<sequence length="204" mass="23372">MISTIFFDFDGVLTTDKNGWYTTCKNIQKTIPKTKLQSIIDCYLKHTPNLSRGEISHQEMWPDFCDCVGENIDINILPQALANAPKNEKMLGLCKRLGQTYRLGIITDNNLARFNLLKTKWGLSRLFKVICLSAEQGALKTDQDLFEKALELAGVKAKDSVFIDNHEKNLTIPRQMGFKTFWHDHEKNDINLLVTRLQAWGIKI</sequence>
<dbReference type="InterPro" id="IPR036412">
    <property type="entry name" value="HAD-like_sf"/>
</dbReference>
<dbReference type="SFLD" id="SFLDG01129">
    <property type="entry name" value="C1.5:_HAD__Beta-PGM__Phosphata"/>
    <property type="match status" value="1"/>
</dbReference>
<protein>
    <recommendedName>
        <fullName evidence="3">HAD family hydrolase</fullName>
    </recommendedName>
</protein>
<proteinExistence type="predicted"/>
<organism evidence="1 2">
    <name type="scientific">Candidatus Buchananbacteria bacterium CG10_big_fil_rev_8_21_14_0_10_42_9</name>
    <dbReference type="NCBI Taxonomy" id="1974526"/>
    <lineage>
        <taxon>Bacteria</taxon>
        <taxon>Candidatus Buchananiibacteriota</taxon>
    </lineage>
</organism>
<dbReference type="InterPro" id="IPR023214">
    <property type="entry name" value="HAD_sf"/>
</dbReference>
<evidence type="ECO:0000313" key="2">
    <source>
        <dbReference type="Proteomes" id="UP000230935"/>
    </source>
</evidence>
<evidence type="ECO:0000313" key="1">
    <source>
        <dbReference type="EMBL" id="PIS04848.1"/>
    </source>
</evidence>
<dbReference type="AlphaFoldDB" id="A0A2H0W0I1"/>
<dbReference type="Gene3D" id="3.40.50.1000">
    <property type="entry name" value="HAD superfamily/HAD-like"/>
    <property type="match status" value="1"/>
</dbReference>
<gene>
    <name evidence="1" type="ORF">COT81_04290</name>
</gene>
<reference evidence="2" key="1">
    <citation type="submission" date="2017-09" db="EMBL/GenBank/DDBJ databases">
        <title>Depth-based differentiation of microbial function through sediment-hosted aquifers and enrichment of novel symbionts in the deep terrestrial subsurface.</title>
        <authorList>
            <person name="Probst A.J."/>
            <person name="Ladd B."/>
            <person name="Jarett J.K."/>
            <person name="Geller-Mcgrath D.E."/>
            <person name="Sieber C.M.K."/>
            <person name="Emerson J.B."/>
            <person name="Anantharaman K."/>
            <person name="Thomas B.C."/>
            <person name="Malmstrom R."/>
            <person name="Stieglmeier M."/>
            <person name="Klingl A."/>
            <person name="Woyke T."/>
            <person name="Ryan C.M."/>
            <person name="Banfield J.F."/>
        </authorList>
    </citation>
    <scope>NUCLEOTIDE SEQUENCE [LARGE SCALE GENOMIC DNA]</scope>
</reference>
<dbReference type="InterPro" id="IPR041492">
    <property type="entry name" value="HAD_2"/>
</dbReference>
<accession>A0A2H0W0I1</accession>
<evidence type="ECO:0008006" key="3">
    <source>
        <dbReference type="Google" id="ProtNLM"/>
    </source>
</evidence>
<dbReference type="Pfam" id="PF13419">
    <property type="entry name" value="HAD_2"/>
    <property type="match status" value="1"/>
</dbReference>
<dbReference type="EMBL" id="PEZZ01000034">
    <property type="protein sequence ID" value="PIS04848.1"/>
    <property type="molecule type" value="Genomic_DNA"/>
</dbReference>
<dbReference type="SFLD" id="SFLDS00003">
    <property type="entry name" value="Haloacid_Dehalogenase"/>
    <property type="match status" value="1"/>
</dbReference>
<name>A0A2H0W0I1_9BACT</name>
<dbReference type="Proteomes" id="UP000230935">
    <property type="component" value="Unassembled WGS sequence"/>
</dbReference>